<accession>A0A8W8NDG1</accession>
<sequence>MPTDSRRINGPEDSFDPSVLLVDKKTREKILRDGKRKDGRKPEQVRPIFLKAGIISQARGSAYIEQNETKVMCAVYGPREVTKKEEFSMKGQLTCEFKFATFSCRVRRQYQQDNEERDYSCQLQDALEPAVRMDKFPKAQVNVYVTVLQNDGSPLAASLTCASVALANAGIEMYDLVVGCSARITPSEVFIDPTESEDYKAENDNEAGNGSVTLGLMPSLNQVSAITSKGEVEFELLNKGTKQCVDVCQKLYPVLQQAVAKAVEDRLSSDHVT</sequence>
<dbReference type="SUPFAM" id="SSF55666">
    <property type="entry name" value="Ribonuclease PH domain 2-like"/>
    <property type="match status" value="1"/>
</dbReference>
<keyword evidence="8" id="KW-0539">Nucleus</keyword>
<dbReference type="InterPro" id="IPR036345">
    <property type="entry name" value="ExoRNase_PH_dom2_sf"/>
</dbReference>
<dbReference type="GO" id="GO:0006364">
    <property type="term" value="P:rRNA processing"/>
    <property type="evidence" value="ECO:0007669"/>
    <property type="project" value="UniProtKB-KW"/>
</dbReference>
<dbReference type="SUPFAM" id="SSF54211">
    <property type="entry name" value="Ribosomal protein S5 domain 2-like"/>
    <property type="match status" value="1"/>
</dbReference>
<dbReference type="EnsemblMetazoa" id="G4860.5">
    <property type="protein sequence ID" value="G4860.5:cds"/>
    <property type="gene ID" value="G4860"/>
</dbReference>
<evidence type="ECO:0000256" key="6">
    <source>
        <dbReference type="ARBA" id="ARBA00022835"/>
    </source>
</evidence>
<evidence type="ECO:0000313" key="16">
    <source>
        <dbReference type="Proteomes" id="UP000005408"/>
    </source>
</evidence>
<keyword evidence="5" id="KW-0698">rRNA processing</keyword>
<dbReference type="InterPro" id="IPR027408">
    <property type="entry name" value="PNPase/RNase_PH_dom_sf"/>
</dbReference>
<comment type="subcellular location">
    <subcellularLocation>
        <location evidence="1">Cytoplasm</location>
    </subcellularLocation>
    <subcellularLocation>
        <location evidence="2">Nucleus</location>
        <location evidence="2">Nucleolus</location>
    </subcellularLocation>
</comment>
<dbReference type="OrthoDB" id="2504340at2759"/>
<dbReference type="FunFam" id="3.30.230.70:FF:000035">
    <property type="entry name" value="Exosome complex component MTR3"/>
    <property type="match status" value="1"/>
</dbReference>
<organism evidence="15 16">
    <name type="scientific">Magallana gigas</name>
    <name type="common">Pacific oyster</name>
    <name type="synonym">Crassostrea gigas</name>
    <dbReference type="NCBI Taxonomy" id="29159"/>
    <lineage>
        <taxon>Eukaryota</taxon>
        <taxon>Metazoa</taxon>
        <taxon>Spiralia</taxon>
        <taxon>Lophotrochozoa</taxon>
        <taxon>Mollusca</taxon>
        <taxon>Bivalvia</taxon>
        <taxon>Autobranchia</taxon>
        <taxon>Pteriomorphia</taxon>
        <taxon>Ostreida</taxon>
        <taxon>Ostreoidea</taxon>
        <taxon>Ostreidae</taxon>
        <taxon>Magallana</taxon>
    </lineage>
</organism>
<proteinExistence type="inferred from homology"/>
<evidence type="ECO:0000256" key="8">
    <source>
        <dbReference type="ARBA" id="ARBA00023242"/>
    </source>
</evidence>
<reference evidence="15" key="1">
    <citation type="submission" date="2022-08" db="UniProtKB">
        <authorList>
            <consortium name="EnsemblMetazoa"/>
        </authorList>
    </citation>
    <scope>IDENTIFICATION</scope>
    <source>
        <strain evidence="15">05x7-T-G4-1.051#20</strain>
    </source>
</reference>
<evidence type="ECO:0000259" key="14">
    <source>
        <dbReference type="Pfam" id="PF01138"/>
    </source>
</evidence>
<dbReference type="EnsemblMetazoa" id="G4860.3">
    <property type="protein sequence ID" value="G4860.3:cds"/>
    <property type="gene ID" value="G4860"/>
</dbReference>
<name>A0A8W8NDG1_MAGGI</name>
<dbReference type="GO" id="GO:0034475">
    <property type="term" value="P:U4 snRNA 3'-end processing"/>
    <property type="evidence" value="ECO:0007669"/>
    <property type="project" value="TreeGrafter"/>
</dbReference>
<dbReference type="CDD" id="cd11371">
    <property type="entry name" value="RNase_PH_MTR3"/>
    <property type="match status" value="1"/>
</dbReference>
<evidence type="ECO:0000256" key="2">
    <source>
        <dbReference type="ARBA" id="ARBA00004604"/>
    </source>
</evidence>
<keyword evidence="7" id="KW-0694">RNA-binding</keyword>
<dbReference type="Pfam" id="PF01138">
    <property type="entry name" value="RNase_PH"/>
    <property type="match status" value="1"/>
</dbReference>
<feature type="domain" description="Exoribonuclease phosphorolytic" evidence="14">
    <location>
        <begin position="44"/>
        <end position="172"/>
    </location>
</feature>
<keyword evidence="4" id="KW-0963">Cytoplasm</keyword>
<dbReference type="Gene3D" id="3.30.230.70">
    <property type="entry name" value="GHMP Kinase, N-terminal domain"/>
    <property type="match status" value="1"/>
</dbReference>
<dbReference type="InterPro" id="IPR001247">
    <property type="entry name" value="ExoRNase_PH_dom1"/>
</dbReference>
<dbReference type="GO" id="GO:0071051">
    <property type="term" value="P:poly(A)-dependent snoRNA 3'-end processing"/>
    <property type="evidence" value="ECO:0007669"/>
    <property type="project" value="TreeGrafter"/>
</dbReference>
<comment type="function">
    <text evidence="9">Non-catalytic component of the RNA exosome complex which has 3'-&gt;5' exoribonuclease activity and participates in a multitude of cellular RNA processing and degradation events.</text>
</comment>
<evidence type="ECO:0000256" key="1">
    <source>
        <dbReference type="ARBA" id="ARBA00004496"/>
    </source>
</evidence>
<comment type="subunit">
    <text evidence="10">Component of the RNA exosome complex.</text>
</comment>
<dbReference type="GO" id="GO:0016075">
    <property type="term" value="P:rRNA catabolic process"/>
    <property type="evidence" value="ECO:0007669"/>
    <property type="project" value="TreeGrafter"/>
</dbReference>
<evidence type="ECO:0000256" key="10">
    <source>
        <dbReference type="ARBA" id="ARBA00062379"/>
    </source>
</evidence>
<dbReference type="OMA" id="MCCVYGP"/>
<dbReference type="RefSeq" id="XP_011430637.2">
    <property type="nucleotide sequence ID" value="XM_011432335.4"/>
</dbReference>
<evidence type="ECO:0000256" key="13">
    <source>
        <dbReference type="ARBA" id="ARBA00083631"/>
    </source>
</evidence>
<dbReference type="GO" id="GO:0000177">
    <property type="term" value="C:cytoplasmic exosome (RNase complex)"/>
    <property type="evidence" value="ECO:0007669"/>
    <property type="project" value="TreeGrafter"/>
</dbReference>
<dbReference type="InterPro" id="IPR020568">
    <property type="entry name" value="Ribosomal_Su5_D2-typ_SF"/>
</dbReference>
<comment type="similarity">
    <text evidence="3">Belongs to the RNase PH family.</text>
</comment>
<protein>
    <recommendedName>
        <fullName evidence="11">Exosome complex component MTR3</fullName>
    </recommendedName>
    <alternativeName>
        <fullName evidence="13">Exosome component 6</fullName>
    </alternativeName>
    <alternativeName>
        <fullName evidence="12">mRNA transport regulator 3 homolog</fullName>
    </alternativeName>
</protein>
<dbReference type="EnsemblMetazoa" id="G4860.1">
    <property type="protein sequence ID" value="G4860.1:cds"/>
    <property type="gene ID" value="G4860"/>
</dbReference>
<dbReference type="PANTHER" id="PTHR11953:SF2">
    <property type="entry name" value="EXOSOME COMPLEX COMPONENT MTR3"/>
    <property type="match status" value="1"/>
</dbReference>
<evidence type="ECO:0000313" key="15">
    <source>
        <dbReference type="EnsemblMetazoa" id="G4860.2:cds"/>
    </source>
</evidence>
<dbReference type="Proteomes" id="UP000005408">
    <property type="component" value="Unassembled WGS sequence"/>
</dbReference>
<dbReference type="GO" id="GO:0000176">
    <property type="term" value="C:nuclear exosome (RNase complex)"/>
    <property type="evidence" value="ECO:0007669"/>
    <property type="project" value="TreeGrafter"/>
</dbReference>
<dbReference type="GO" id="GO:0003723">
    <property type="term" value="F:RNA binding"/>
    <property type="evidence" value="ECO:0007669"/>
    <property type="project" value="UniProtKB-KW"/>
</dbReference>
<dbReference type="AlphaFoldDB" id="A0A8W8NDG1"/>
<dbReference type="EnsemblMetazoa" id="G4860.2">
    <property type="protein sequence ID" value="G4860.2:cds"/>
    <property type="gene ID" value="G4860"/>
</dbReference>
<keyword evidence="16" id="KW-1185">Reference proteome</keyword>
<evidence type="ECO:0000256" key="9">
    <source>
        <dbReference type="ARBA" id="ARBA00058393"/>
    </source>
</evidence>
<evidence type="ECO:0000256" key="11">
    <source>
        <dbReference type="ARBA" id="ARBA00067159"/>
    </source>
</evidence>
<evidence type="ECO:0000256" key="4">
    <source>
        <dbReference type="ARBA" id="ARBA00022490"/>
    </source>
</evidence>
<keyword evidence="6" id="KW-0271">Exosome</keyword>
<dbReference type="GeneID" id="105330577"/>
<dbReference type="InterPro" id="IPR050080">
    <property type="entry name" value="RNase_PH"/>
</dbReference>
<evidence type="ECO:0000256" key="5">
    <source>
        <dbReference type="ARBA" id="ARBA00022552"/>
    </source>
</evidence>
<evidence type="ECO:0000256" key="12">
    <source>
        <dbReference type="ARBA" id="ARBA00080620"/>
    </source>
</evidence>
<dbReference type="PANTHER" id="PTHR11953">
    <property type="entry name" value="EXOSOME COMPLEX COMPONENT"/>
    <property type="match status" value="1"/>
</dbReference>
<evidence type="ECO:0000256" key="3">
    <source>
        <dbReference type="ARBA" id="ARBA00006678"/>
    </source>
</evidence>
<evidence type="ECO:0000256" key="7">
    <source>
        <dbReference type="ARBA" id="ARBA00022884"/>
    </source>
</evidence>
<dbReference type="GO" id="GO:0005730">
    <property type="term" value="C:nucleolus"/>
    <property type="evidence" value="ECO:0007669"/>
    <property type="project" value="UniProtKB-SubCell"/>
</dbReference>
<dbReference type="GO" id="GO:0071028">
    <property type="term" value="P:nuclear mRNA surveillance"/>
    <property type="evidence" value="ECO:0007669"/>
    <property type="project" value="TreeGrafter"/>
</dbReference>
<dbReference type="KEGG" id="crg:105330577"/>